<gene>
    <name evidence="2" type="ORF">Vretimale_19190</name>
</gene>
<evidence type="ECO:0000256" key="1">
    <source>
        <dbReference type="SAM" id="MobiDB-lite"/>
    </source>
</evidence>
<organism evidence="2 3">
    <name type="scientific">Volvox reticuliferus</name>
    <dbReference type="NCBI Taxonomy" id="1737510"/>
    <lineage>
        <taxon>Eukaryota</taxon>
        <taxon>Viridiplantae</taxon>
        <taxon>Chlorophyta</taxon>
        <taxon>core chlorophytes</taxon>
        <taxon>Chlorophyceae</taxon>
        <taxon>CS clade</taxon>
        <taxon>Chlamydomonadales</taxon>
        <taxon>Volvocaceae</taxon>
        <taxon>Volvox</taxon>
    </lineage>
</organism>
<accession>A0A8J4GYK8</accession>
<proteinExistence type="predicted"/>
<name>A0A8J4GYK8_9CHLO</name>
<reference evidence="2" key="1">
    <citation type="journal article" date="2021" name="Proc. Natl. Acad. Sci. U.S.A.">
        <title>Three genomes in the algal genus Volvox reveal the fate of a haploid sex-determining region after a transition to homothallism.</title>
        <authorList>
            <person name="Yamamoto K."/>
            <person name="Hamaji T."/>
            <person name="Kawai-Toyooka H."/>
            <person name="Matsuzaki R."/>
            <person name="Takahashi F."/>
            <person name="Nishimura Y."/>
            <person name="Kawachi M."/>
            <person name="Noguchi H."/>
            <person name="Minakuchi Y."/>
            <person name="Umen J.G."/>
            <person name="Toyoda A."/>
            <person name="Nozaki H."/>
        </authorList>
    </citation>
    <scope>NUCLEOTIDE SEQUENCE</scope>
    <source>
        <strain evidence="2">NIES-3785</strain>
    </source>
</reference>
<comment type="caution">
    <text evidence="2">The sequence shown here is derived from an EMBL/GenBank/DDBJ whole genome shotgun (WGS) entry which is preliminary data.</text>
</comment>
<evidence type="ECO:0000313" key="2">
    <source>
        <dbReference type="EMBL" id="GIM16623.1"/>
    </source>
</evidence>
<dbReference type="EMBL" id="BNCQ01000081">
    <property type="protein sequence ID" value="GIM16623.1"/>
    <property type="molecule type" value="Genomic_DNA"/>
</dbReference>
<dbReference type="Proteomes" id="UP000722791">
    <property type="component" value="Unassembled WGS sequence"/>
</dbReference>
<evidence type="ECO:0000313" key="3">
    <source>
        <dbReference type="Proteomes" id="UP000722791"/>
    </source>
</evidence>
<feature type="region of interest" description="Disordered" evidence="1">
    <location>
        <begin position="68"/>
        <end position="96"/>
    </location>
</feature>
<protein>
    <submittedName>
        <fullName evidence="2">Uncharacterized protein</fullName>
    </submittedName>
</protein>
<dbReference type="AlphaFoldDB" id="A0A8J4GYK8"/>
<sequence length="155" mass="15867">MLTAPEGGLGTANLERSQAPFVELPSWPTAAISNHAAETQITLTGQTLTLPGPETWIQDPELPFSISDSAARPAAAGDPDRGTFPPPGPLPPFIGSDPDPLLALAKVFVPSNPDGLQHLPPEADEAATRPGSAAFWEGAAAGSLAAGQQTTCHDS</sequence>
<feature type="non-terminal residue" evidence="2">
    <location>
        <position position="155"/>
    </location>
</feature>